<evidence type="ECO:0000256" key="1">
    <source>
        <dbReference type="ARBA" id="ARBA00022723"/>
    </source>
</evidence>
<organism evidence="6 7">
    <name type="scientific">Hibiscus sabdariffa</name>
    <name type="common">roselle</name>
    <dbReference type="NCBI Taxonomy" id="183260"/>
    <lineage>
        <taxon>Eukaryota</taxon>
        <taxon>Viridiplantae</taxon>
        <taxon>Streptophyta</taxon>
        <taxon>Embryophyta</taxon>
        <taxon>Tracheophyta</taxon>
        <taxon>Spermatophyta</taxon>
        <taxon>Magnoliopsida</taxon>
        <taxon>eudicotyledons</taxon>
        <taxon>Gunneridae</taxon>
        <taxon>Pentapetalae</taxon>
        <taxon>rosids</taxon>
        <taxon>malvids</taxon>
        <taxon>Malvales</taxon>
        <taxon>Malvaceae</taxon>
        <taxon>Malvoideae</taxon>
        <taxon>Hibiscus</taxon>
    </lineage>
</organism>
<dbReference type="InterPro" id="IPR025829">
    <property type="entry name" value="Zn_knuckle_CX2CX3GHX4C"/>
</dbReference>
<evidence type="ECO:0000256" key="2">
    <source>
        <dbReference type="ARBA" id="ARBA00022771"/>
    </source>
</evidence>
<dbReference type="InterPro" id="IPR002156">
    <property type="entry name" value="RNaseH_domain"/>
</dbReference>
<protein>
    <recommendedName>
        <fullName evidence="8">RNase H type-1 domain-containing protein</fullName>
    </recommendedName>
</protein>
<dbReference type="Proteomes" id="UP001396334">
    <property type="component" value="Unassembled WGS sequence"/>
</dbReference>
<dbReference type="CDD" id="cd06222">
    <property type="entry name" value="RNase_H_like"/>
    <property type="match status" value="1"/>
</dbReference>
<dbReference type="Pfam" id="PF13696">
    <property type="entry name" value="zf-CCHC_2"/>
    <property type="match status" value="1"/>
</dbReference>
<feature type="domain" description="Zinc knuckle CX2CX3GHX4C" evidence="5">
    <location>
        <begin position="34"/>
        <end position="53"/>
    </location>
</feature>
<dbReference type="Gene3D" id="4.10.60.10">
    <property type="entry name" value="Zinc finger, CCHC-type"/>
    <property type="match status" value="1"/>
</dbReference>
<accession>A0ABR2SGV0</accession>
<dbReference type="SUPFAM" id="SSF53098">
    <property type="entry name" value="Ribonuclease H-like"/>
    <property type="match status" value="1"/>
</dbReference>
<evidence type="ECO:0000256" key="3">
    <source>
        <dbReference type="ARBA" id="ARBA00022833"/>
    </source>
</evidence>
<name>A0ABR2SGV0_9ROSI</name>
<dbReference type="EMBL" id="JBBPBN010000015">
    <property type="protein sequence ID" value="KAK9024521.1"/>
    <property type="molecule type" value="Genomic_DNA"/>
</dbReference>
<dbReference type="PANTHER" id="PTHR47723">
    <property type="entry name" value="OS05G0353850 PROTEIN"/>
    <property type="match status" value="1"/>
</dbReference>
<comment type="caution">
    <text evidence="6">The sequence shown here is derived from an EMBL/GenBank/DDBJ whole genome shotgun (WGS) entry which is preliminary data.</text>
</comment>
<dbReference type="Pfam" id="PF13456">
    <property type="entry name" value="RVT_3"/>
    <property type="match status" value="1"/>
</dbReference>
<evidence type="ECO:0000259" key="5">
    <source>
        <dbReference type="Pfam" id="PF13696"/>
    </source>
</evidence>
<sequence length="327" mass="35858">MAAVLQNCNSFKDFHSIPVTKPTTGKWRSLRIPPQGYICHRCHVGGHYIQHCPVNGDHPEVDTRVSKTSELSSKNSGVLYASTPTLCSCNSKADCVSPVHPLPPIKWCIWTKPEIGWIKLNTDGSVSDGNSSIGGLFRDHKGEPLYAFFAKTLHQNTFVVELTAIWRGIHLALSLGIRAIWIESDSLSAVKTINGDQSGGPTSGFYLSEIRKLLANFESYRVTHSWREANKAADYVSRMDVGLEDVVFWPPGFPGSTSSVFQFVGFGPEEDQCVNIASMSGNVPCLLKPPSAWCPCLILDMCNILVDAHCNEGMNSKALDTIDTVTK</sequence>
<keyword evidence="1" id="KW-0479">Metal-binding</keyword>
<dbReference type="PANTHER" id="PTHR47723:SF19">
    <property type="entry name" value="POLYNUCLEOTIDYL TRANSFERASE, RIBONUCLEASE H-LIKE SUPERFAMILY PROTEIN"/>
    <property type="match status" value="1"/>
</dbReference>
<proteinExistence type="predicted"/>
<keyword evidence="3" id="KW-0862">Zinc</keyword>
<gene>
    <name evidence="6" type="ORF">V6N11_004680</name>
</gene>
<keyword evidence="7" id="KW-1185">Reference proteome</keyword>
<reference evidence="6 7" key="1">
    <citation type="journal article" date="2024" name="G3 (Bethesda)">
        <title>Genome assembly of Hibiscus sabdariffa L. provides insights into metabolisms of medicinal natural products.</title>
        <authorList>
            <person name="Kim T."/>
        </authorList>
    </citation>
    <scope>NUCLEOTIDE SEQUENCE [LARGE SCALE GENOMIC DNA]</scope>
    <source>
        <strain evidence="6">TK-2024</strain>
        <tissue evidence="6">Old leaves</tissue>
    </source>
</reference>
<dbReference type="InterPro" id="IPR044730">
    <property type="entry name" value="RNase_H-like_dom_plant"/>
</dbReference>
<dbReference type="InterPro" id="IPR012337">
    <property type="entry name" value="RNaseH-like_sf"/>
</dbReference>
<evidence type="ECO:0008006" key="8">
    <source>
        <dbReference type="Google" id="ProtNLM"/>
    </source>
</evidence>
<keyword evidence="2" id="KW-0863">Zinc-finger</keyword>
<evidence type="ECO:0000313" key="7">
    <source>
        <dbReference type="Proteomes" id="UP001396334"/>
    </source>
</evidence>
<dbReference type="InterPro" id="IPR053151">
    <property type="entry name" value="RNase_H-like"/>
</dbReference>
<feature type="domain" description="RNase H type-1" evidence="4">
    <location>
        <begin position="121"/>
        <end position="239"/>
    </location>
</feature>
<evidence type="ECO:0000259" key="4">
    <source>
        <dbReference type="Pfam" id="PF13456"/>
    </source>
</evidence>
<evidence type="ECO:0000313" key="6">
    <source>
        <dbReference type="EMBL" id="KAK9024521.1"/>
    </source>
</evidence>
<dbReference type="InterPro" id="IPR036397">
    <property type="entry name" value="RNaseH_sf"/>
</dbReference>
<dbReference type="Gene3D" id="3.30.420.10">
    <property type="entry name" value="Ribonuclease H-like superfamily/Ribonuclease H"/>
    <property type="match status" value="1"/>
</dbReference>